<protein>
    <submittedName>
        <fullName evidence="1">Uncharacterized protein</fullName>
    </submittedName>
</protein>
<dbReference type="EMBL" id="QTSX02003758">
    <property type="protein sequence ID" value="KAJ9068272.1"/>
    <property type="molecule type" value="Genomic_DNA"/>
</dbReference>
<reference evidence="1" key="1">
    <citation type="submission" date="2022-04" db="EMBL/GenBank/DDBJ databases">
        <title>Genome of the entomopathogenic fungus Entomophthora muscae.</title>
        <authorList>
            <person name="Elya C."/>
            <person name="Lovett B.R."/>
            <person name="Lee E."/>
            <person name="Macias A.M."/>
            <person name="Hajek A.E."/>
            <person name="De Bivort B.L."/>
            <person name="Kasson M.T."/>
            <person name="De Fine Licht H.H."/>
            <person name="Stajich J.E."/>
        </authorList>
    </citation>
    <scope>NUCLEOTIDE SEQUENCE</scope>
    <source>
        <strain evidence="1">Berkeley</strain>
    </source>
</reference>
<evidence type="ECO:0000313" key="1">
    <source>
        <dbReference type="EMBL" id="KAJ9068272.1"/>
    </source>
</evidence>
<comment type="caution">
    <text evidence="1">The sequence shown here is derived from an EMBL/GenBank/DDBJ whole genome shotgun (WGS) entry which is preliminary data.</text>
</comment>
<keyword evidence="2" id="KW-1185">Reference proteome</keyword>
<organism evidence="1 2">
    <name type="scientific">Entomophthora muscae</name>
    <dbReference type="NCBI Taxonomy" id="34485"/>
    <lineage>
        <taxon>Eukaryota</taxon>
        <taxon>Fungi</taxon>
        <taxon>Fungi incertae sedis</taxon>
        <taxon>Zoopagomycota</taxon>
        <taxon>Entomophthoromycotina</taxon>
        <taxon>Entomophthoromycetes</taxon>
        <taxon>Entomophthorales</taxon>
        <taxon>Entomophthoraceae</taxon>
        <taxon>Entomophthora</taxon>
    </lineage>
</organism>
<dbReference type="Proteomes" id="UP001165960">
    <property type="component" value="Unassembled WGS sequence"/>
</dbReference>
<name>A0ACC2T0Z4_9FUNG</name>
<proteinExistence type="predicted"/>
<evidence type="ECO:0000313" key="2">
    <source>
        <dbReference type="Proteomes" id="UP001165960"/>
    </source>
</evidence>
<gene>
    <name evidence="1" type="ORF">DSO57_1030359</name>
</gene>
<accession>A0ACC2T0Z4</accession>
<sequence>MFKVFSIRLLGPCLVPRTLATMLAHTKRNISLVSHPNMEVTIIPVLEDNYSYILADTKTQMAALVDPVEPEKVINYFNQKYPGFSLTSVLTTHHHWDHSSGNEEMHRLYPSIQIYGGDERIPKMSNKVKDSESFKLGSLNIRCISTPGHTTGHVCYFVEGCENATPVVFTGDTLFAGGCGRFFEGTPQEMYDSLCLKLSKLPPSTQVYCGHEYTKSNLKFAVKVDPTNLKLQKRLEWAMDIPCTIPSTIQQELETNPFLRVDDPGFQTAHSYSSDPVGFMGFLRESKNRS</sequence>